<comment type="caution">
    <text evidence="3">Lacks conserved residue(s) required for the propagation of feature annotation.</text>
</comment>
<name>A0ABP3WHV9_9GAMM</name>
<feature type="modified residue" description="4-aspartylphosphate" evidence="3">
    <location>
        <position position="176"/>
    </location>
</feature>
<dbReference type="PANTHER" id="PTHR45138">
    <property type="entry name" value="REGULATORY COMPONENTS OF SENSORY TRANSDUCTION SYSTEM"/>
    <property type="match status" value="1"/>
</dbReference>
<dbReference type="InterPro" id="IPR029787">
    <property type="entry name" value="Nucleotide_cyclase"/>
</dbReference>
<evidence type="ECO:0000259" key="4">
    <source>
        <dbReference type="PROSITE" id="PS50110"/>
    </source>
</evidence>
<feature type="domain" description="Response regulatory" evidence="4">
    <location>
        <begin position="2"/>
        <end position="116"/>
    </location>
</feature>
<comment type="catalytic activity">
    <reaction evidence="2">
        <text>2 GTP = 3',3'-c-di-GMP + 2 diphosphate</text>
        <dbReference type="Rhea" id="RHEA:24898"/>
        <dbReference type="ChEBI" id="CHEBI:33019"/>
        <dbReference type="ChEBI" id="CHEBI:37565"/>
        <dbReference type="ChEBI" id="CHEBI:58805"/>
        <dbReference type="EC" id="2.7.7.65"/>
    </reaction>
</comment>
<dbReference type="PROSITE" id="PS50887">
    <property type="entry name" value="GGDEF"/>
    <property type="match status" value="1"/>
</dbReference>
<dbReference type="RefSeq" id="WP_343817321.1">
    <property type="nucleotide sequence ID" value="NZ_BAAAFA010000006.1"/>
</dbReference>
<dbReference type="EMBL" id="BAAAFA010000006">
    <property type="protein sequence ID" value="GAA0817926.1"/>
    <property type="molecule type" value="Genomic_DNA"/>
</dbReference>
<dbReference type="Pfam" id="PF00990">
    <property type="entry name" value="GGDEF"/>
    <property type="match status" value="1"/>
</dbReference>
<dbReference type="EC" id="2.7.7.65" evidence="1"/>
<evidence type="ECO:0000313" key="7">
    <source>
        <dbReference type="Proteomes" id="UP001500021"/>
    </source>
</evidence>
<dbReference type="CDD" id="cd17546">
    <property type="entry name" value="REC_hyHK_CKI1_RcsC-like"/>
    <property type="match status" value="1"/>
</dbReference>
<gene>
    <name evidence="6" type="ORF">GCM10009111_19990</name>
</gene>
<comment type="caution">
    <text evidence="6">The sequence shown here is derived from an EMBL/GenBank/DDBJ whole genome shotgun (WGS) entry which is preliminary data.</text>
</comment>
<dbReference type="SMART" id="SM00267">
    <property type="entry name" value="GGDEF"/>
    <property type="match status" value="1"/>
</dbReference>
<dbReference type="Gene3D" id="3.30.70.270">
    <property type="match status" value="1"/>
</dbReference>
<dbReference type="CDD" id="cd01949">
    <property type="entry name" value="GGDEF"/>
    <property type="match status" value="1"/>
</dbReference>
<feature type="domain" description="Response regulatory" evidence="4">
    <location>
        <begin position="127"/>
        <end position="245"/>
    </location>
</feature>
<dbReference type="InterPro" id="IPR001789">
    <property type="entry name" value="Sig_transdc_resp-reg_receiver"/>
</dbReference>
<sequence length="425" mass="47304">MKALIVDSSKTYRALLKEFLYGYSIIPEEVTSGAEALKACESNDFGLVCVSMQLSDMLGVELAHQLKSRQSNAFIIILSSETEQGKLDKMHTADINAVCQKMDITELKKTLAHISEGELVVCESSGHVLYVEDHLTLANMTMEILTQMGLTVEHFISADESIEAFGKSNYDLVLLDIILPGDRDGIDVIQAIRARSDEKKSIPILAISSISNSYERIRALKVGANDFITKPVLQAELAVRVKNLIDTRHLYQQVILQKKELEKIAMTDQLTGLFNRYYLHLAIRKSLSQVKRHAHPLSLIMIDLDKFKYINDNFGHEQGDDVLLKVAGVLQKNCRLEDTAVRLGGDEFLLVLPNCSKQEAIQKAEMIRALIKQLNVNNNEVNISGSFGVSSTEQDVFDYKALFNLADKAAYQAKSSGGNAVRPKP</sequence>
<organism evidence="6 7">
    <name type="scientific">Colwellia asteriadis</name>
    <dbReference type="NCBI Taxonomy" id="517723"/>
    <lineage>
        <taxon>Bacteria</taxon>
        <taxon>Pseudomonadati</taxon>
        <taxon>Pseudomonadota</taxon>
        <taxon>Gammaproteobacteria</taxon>
        <taxon>Alteromonadales</taxon>
        <taxon>Colwelliaceae</taxon>
        <taxon>Colwellia</taxon>
    </lineage>
</organism>
<evidence type="ECO:0000256" key="1">
    <source>
        <dbReference type="ARBA" id="ARBA00012528"/>
    </source>
</evidence>
<keyword evidence="7" id="KW-1185">Reference proteome</keyword>
<dbReference type="InterPro" id="IPR043128">
    <property type="entry name" value="Rev_trsase/Diguanyl_cyclase"/>
</dbReference>
<dbReference type="PANTHER" id="PTHR45138:SF9">
    <property type="entry name" value="DIGUANYLATE CYCLASE DGCM-RELATED"/>
    <property type="match status" value="1"/>
</dbReference>
<dbReference type="InterPro" id="IPR050469">
    <property type="entry name" value="Diguanylate_Cyclase"/>
</dbReference>
<dbReference type="InterPro" id="IPR000160">
    <property type="entry name" value="GGDEF_dom"/>
</dbReference>
<dbReference type="SMART" id="SM00448">
    <property type="entry name" value="REC"/>
    <property type="match status" value="2"/>
</dbReference>
<dbReference type="Pfam" id="PF00072">
    <property type="entry name" value="Response_reg"/>
    <property type="match status" value="2"/>
</dbReference>
<evidence type="ECO:0000259" key="5">
    <source>
        <dbReference type="PROSITE" id="PS50887"/>
    </source>
</evidence>
<dbReference type="Proteomes" id="UP001500021">
    <property type="component" value="Unassembled WGS sequence"/>
</dbReference>
<dbReference type="InterPro" id="IPR011006">
    <property type="entry name" value="CheY-like_superfamily"/>
</dbReference>
<dbReference type="Gene3D" id="3.40.50.2300">
    <property type="match status" value="2"/>
</dbReference>
<dbReference type="SUPFAM" id="SSF55073">
    <property type="entry name" value="Nucleotide cyclase"/>
    <property type="match status" value="1"/>
</dbReference>
<dbReference type="NCBIfam" id="TIGR00254">
    <property type="entry name" value="GGDEF"/>
    <property type="match status" value="1"/>
</dbReference>
<keyword evidence="3" id="KW-0597">Phosphoprotein</keyword>
<dbReference type="CDD" id="cd00156">
    <property type="entry name" value="REC"/>
    <property type="match status" value="1"/>
</dbReference>
<dbReference type="PROSITE" id="PS50110">
    <property type="entry name" value="RESPONSE_REGULATORY"/>
    <property type="match status" value="2"/>
</dbReference>
<evidence type="ECO:0000313" key="6">
    <source>
        <dbReference type="EMBL" id="GAA0817926.1"/>
    </source>
</evidence>
<proteinExistence type="predicted"/>
<feature type="domain" description="GGDEF" evidence="5">
    <location>
        <begin position="295"/>
        <end position="425"/>
    </location>
</feature>
<protein>
    <recommendedName>
        <fullName evidence="1">diguanylate cyclase</fullName>
        <ecNumber evidence="1">2.7.7.65</ecNumber>
    </recommendedName>
</protein>
<accession>A0ABP3WHV9</accession>
<dbReference type="SUPFAM" id="SSF52172">
    <property type="entry name" value="CheY-like"/>
    <property type="match status" value="2"/>
</dbReference>
<evidence type="ECO:0000256" key="3">
    <source>
        <dbReference type="PROSITE-ProRule" id="PRU00169"/>
    </source>
</evidence>
<evidence type="ECO:0000256" key="2">
    <source>
        <dbReference type="ARBA" id="ARBA00034247"/>
    </source>
</evidence>
<reference evidence="7" key="1">
    <citation type="journal article" date="2019" name="Int. J. Syst. Evol. Microbiol.">
        <title>The Global Catalogue of Microorganisms (GCM) 10K type strain sequencing project: providing services to taxonomists for standard genome sequencing and annotation.</title>
        <authorList>
            <consortium name="The Broad Institute Genomics Platform"/>
            <consortium name="The Broad Institute Genome Sequencing Center for Infectious Disease"/>
            <person name="Wu L."/>
            <person name="Ma J."/>
        </authorList>
    </citation>
    <scope>NUCLEOTIDE SEQUENCE [LARGE SCALE GENOMIC DNA]</scope>
    <source>
        <strain evidence="7">JCM 15608</strain>
    </source>
</reference>